<protein>
    <submittedName>
        <fullName evidence="3">9-O-acetylesterase</fullName>
    </submittedName>
</protein>
<dbReference type="InterPro" id="IPR005181">
    <property type="entry name" value="SASA"/>
</dbReference>
<dbReference type="InterPro" id="IPR013783">
    <property type="entry name" value="Ig-like_fold"/>
</dbReference>
<dbReference type="Gene3D" id="3.40.50.1110">
    <property type="entry name" value="SGNH hydrolase"/>
    <property type="match status" value="1"/>
</dbReference>
<comment type="caution">
    <text evidence="3">The sequence shown here is derived from an EMBL/GenBank/DDBJ whole genome shotgun (WGS) entry which is preliminary data.</text>
</comment>
<accession>A0A512RLS1</accession>
<dbReference type="GO" id="GO:0005975">
    <property type="term" value="P:carbohydrate metabolic process"/>
    <property type="evidence" value="ECO:0007669"/>
    <property type="project" value="TreeGrafter"/>
</dbReference>
<feature type="domain" description="Sialate O-acetylesterase" evidence="2">
    <location>
        <begin position="75"/>
        <end position="295"/>
    </location>
</feature>
<reference evidence="3 4" key="1">
    <citation type="submission" date="2019-07" db="EMBL/GenBank/DDBJ databases">
        <title>Whole genome shotgun sequence of Chitinophaga cymbidii NBRC 109752.</title>
        <authorList>
            <person name="Hosoyama A."/>
            <person name="Uohara A."/>
            <person name="Ohji S."/>
            <person name="Ichikawa N."/>
        </authorList>
    </citation>
    <scope>NUCLEOTIDE SEQUENCE [LARGE SCALE GENOMIC DNA]</scope>
    <source>
        <strain evidence="3 4">NBRC 109752</strain>
    </source>
</reference>
<dbReference type="AlphaFoldDB" id="A0A512RLS1"/>
<proteinExistence type="predicted"/>
<dbReference type="PANTHER" id="PTHR22901:SF0">
    <property type="entry name" value="SIALATE O-ACETYLESTERASE"/>
    <property type="match status" value="1"/>
</dbReference>
<dbReference type="SUPFAM" id="SSF52266">
    <property type="entry name" value="SGNH hydrolase"/>
    <property type="match status" value="1"/>
</dbReference>
<dbReference type="Proteomes" id="UP000321436">
    <property type="component" value="Unassembled WGS sequence"/>
</dbReference>
<organism evidence="3 4">
    <name type="scientific">Chitinophaga cymbidii</name>
    <dbReference type="NCBI Taxonomy" id="1096750"/>
    <lineage>
        <taxon>Bacteria</taxon>
        <taxon>Pseudomonadati</taxon>
        <taxon>Bacteroidota</taxon>
        <taxon>Chitinophagia</taxon>
        <taxon>Chitinophagales</taxon>
        <taxon>Chitinophagaceae</taxon>
        <taxon>Chitinophaga</taxon>
    </lineage>
</organism>
<dbReference type="PANTHER" id="PTHR22901">
    <property type="entry name" value="SIALATE O-ACETYLESTERASE"/>
    <property type="match status" value="1"/>
</dbReference>
<dbReference type="Pfam" id="PF03629">
    <property type="entry name" value="SASA"/>
    <property type="match status" value="1"/>
</dbReference>
<keyword evidence="4" id="KW-1185">Reference proteome</keyword>
<evidence type="ECO:0000313" key="3">
    <source>
        <dbReference type="EMBL" id="GEP96622.1"/>
    </source>
</evidence>
<evidence type="ECO:0000256" key="1">
    <source>
        <dbReference type="ARBA" id="ARBA00022801"/>
    </source>
</evidence>
<gene>
    <name evidence="3" type="ORF">CCY01nite_28820</name>
</gene>
<dbReference type="EMBL" id="BKAU01000002">
    <property type="protein sequence ID" value="GEP96622.1"/>
    <property type="molecule type" value="Genomic_DNA"/>
</dbReference>
<evidence type="ECO:0000313" key="4">
    <source>
        <dbReference type="Proteomes" id="UP000321436"/>
    </source>
</evidence>
<dbReference type="InterPro" id="IPR036514">
    <property type="entry name" value="SGNH_hydro_sf"/>
</dbReference>
<name>A0A512RLS1_9BACT</name>
<keyword evidence="1" id="KW-0378">Hydrolase</keyword>
<sequence length="436" mass="48422">MVLQQQSPTRWWGTARPSATVRITVSWDKSVYTLKADRNGHWKGVINTPAAGGPHTIALDDGEDKRVISDVLIGEVWLCAGQSNMEMPVMGGRNQPVLLADEILLNSHQPSIRLFHIKKNISDTPLTDCDAVWAPSTPAAVGSFSAVAYLFARQLQEKLGVPVGVIQAAYGATMIESWMSREALQAFPPMQPLDALNLQQAAHNHPAVAFHAMIHPIAGFAIRGTLWYQGEQNAGQPAKYRELLAAMVKDWRRRWEMGDWPFYYVQIAPFPYVRAGDKVPYLREAQQQAEQDIVNSGMAVSIDAGSRFTVHPPDKQVISKRLLCLALAGTYGWKGLPHRGPAFRKMEIKDNTVQLFFDHAKHGLTAYDQPLSCFEIAGEDRIFYPAKAVINAGGVRLEAEQVTAPVAVRYAFKDWVKGDLYNTAGFPAAPFRTDDW</sequence>
<dbReference type="Gene3D" id="2.60.40.10">
    <property type="entry name" value="Immunoglobulins"/>
    <property type="match status" value="1"/>
</dbReference>
<evidence type="ECO:0000259" key="2">
    <source>
        <dbReference type="Pfam" id="PF03629"/>
    </source>
</evidence>
<dbReference type="GO" id="GO:0001681">
    <property type="term" value="F:sialate O-acetylesterase activity"/>
    <property type="evidence" value="ECO:0007669"/>
    <property type="project" value="InterPro"/>
</dbReference>
<dbReference type="InterPro" id="IPR039329">
    <property type="entry name" value="SIAE"/>
</dbReference>